<evidence type="ECO:0000313" key="2">
    <source>
        <dbReference type="Proteomes" id="UP001152531"/>
    </source>
</evidence>
<comment type="caution">
    <text evidence="1">The sequence shown here is derived from an EMBL/GenBank/DDBJ whole genome shotgun (WGS) entry which is preliminary data.</text>
</comment>
<evidence type="ECO:0000313" key="1">
    <source>
        <dbReference type="EMBL" id="CAH6719408.1"/>
    </source>
</evidence>
<protein>
    <submittedName>
        <fullName evidence="1">Glucose-signaling factor 2</fullName>
    </submittedName>
</protein>
<accession>A0ACA9Y371</accession>
<name>A0ACA9Y371_9ASCO</name>
<proteinExistence type="predicted"/>
<dbReference type="Proteomes" id="UP001152531">
    <property type="component" value="Unassembled WGS sequence"/>
</dbReference>
<sequence>MEEEVAESYIECYVRFNDDLEKDYCFQFKSSTKFNELFKIFNTLPISLRPSVFYSSKPKGFKISTSPGYLTEDGALLFDYEATNEKYLKNVDLNDEIGEKIWPGQLIVPVWDHNDFGFYSFVTFLGCWLYTDLPDFISPTPGICLTNQISKLASIVLHHFGKHSLAASFVDDLDADIGIVPQIVFFVFHLIKVGVIFLFLYLGLFNPIKVIKFVGSPAPKDITKEQLLELGWTGSKRATVDEYKEFYRDYKIKSYKSMVEAHQDGLFERLKTVGIPLTDGEGFNTPLDSKYSIKDIFDQKKVVLSFQYLRKLEELFLEQLKTADVNEAGKQFRKFGLLKSDDEIKNIVAVRKETL</sequence>
<reference evidence="1" key="1">
    <citation type="submission" date="2022-06" db="EMBL/GenBank/DDBJ databases">
        <authorList>
            <person name="Legras J.-L."/>
            <person name="Devillers H."/>
            <person name="Grondin C."/>
        </authorList>
    </citation>
    <scope>NUCLEOTIDE SEQUENCE</scope>
    <source>
        <strain evidence="1">CLIB 1444</strain>
    </source>
</reference>
<dbReference type="EMBL" id="CALSDN010000002">
    <property type="protein sequence ID" value="CAH6719408.1"/>
    <property type="molecule type" value="Genomic_DNA"/>
</dbReference>
<keyword evidence="2" id="KW-1185">Reference proteome</keyword>
<organism evidence="1 2">
    <name type="scientific">[Candida] jaroonii</name>
    <dbReference type="NCBI Taxonomy" id="467808"/>
    <lineage>
        <taxon>Eukaryota</taxon>
        <taxon>Fungi</taxon>
        <taxon>Dikarya</taxon>
        <taxon>Ascomycota</taxon>
        <taxon>Saccharomycotina</taxon>
        <taxon>Pichiomycetes</taxon>
        <taxon>Debaryomycetaceae</taxon>
        <taxon>Yamadazyma</taxon>
    </lineage>
</organism>
<gene>
    <name evidence="1" type="ORF">CLIB1444_02S07910</name>
</gene>